<evidence type="ECO:0000256" key="1">
    <source>
        <dbReference type="SAM" id="Phobius"/>
    </source>
</evidence>
<protein>
    <submittedName>
        <fullName evidence="2">Uncharacterized protein</fullName>
    </submittedName>
</protein>
<reference evidence="2" key="1">
    <citation type="submission" date="2020-04" db="EMBL/GenBank/DDBJ databases">
        <authorList>
            <person name="Zhang T."/>
        </authorList>
    </citation>
    <scope>NUCLEOTIDE SEQUENCE</scope>
    <source>
        <strain evidence="2">HKST-UBA79</strain>
    </source>
</reference>
<keyword evidence="1" id="KW-0812">Transmembrane</keyword>
<comment type="caution">
    <text evidence="2">The sequence shown here is derived from an EMBL/GenBank/DDBJ whole genome shotgun (WGS) entry which is preliminary data.</text>
</comment>
<feature type="transmembrane region" description="Helical" evidence="1">
    <location>
        <begin position="20"/>
        <end position="41"/>
    </location>
</feature>
<dbReference type="Proteomes" id="UP000740557">
    <property type="component" value="Unassembled WGS sequence"/>
</dbReference>
<sequence>MDTIHKLPKTQSTSHSYRAYTYLLLALFFSGLTFALLRFYMTLPANTLDVAETGDVIVNKSVTVEGRIAYVDPRIYPQDNVSFILVDSSNKLMHLLKDSSRRLEISEGLWAQVTGSISPAKDGKNELLTVERVVFRSSSSSGSQSN</sequence>
<keyword evidence="1" id="KW-1133">Transmembrane helix</keyword>
<dbReference type="EMBL" id="JAGQNX010000023">
    <property type="protein sequence ID" value="MCA9308044.1"/>
    <property type="molecule type" value="Genomic_DNA"/>
</dbReference>
<name>A0A955J1G6_UNCKA</name>
<accession>A0A955J1G6</accession>
<evidence type="ECO:0000313" key="3">
    <source>
        <dbReference type="Proteomes" id="UP000740557"/>
    </source>
</evidence>
<proteinExistence type="predicted"/>
<keyword evidence="1" id="KW-0472">Membrane</keyword>
<dbReference type="AlphaFoldDB" id="A0A955J1G6"/>
<evidence type="ECO:0000313" key="2">
    <source>
        <dbReference type="EMBL" id="MCA9308044.1"/>
    </source>
</evidence>
<organism evidence="2 3">
    <name type="scientific">candidate division WWE3 bacterium</name>
    <dbReference type="NCBI Taxonomy" id="2053526"/>
    <lineage>
        <taxon>Bacteria</taxon>
        <taxon>Katanobacteria</taxon>
    </lineage>
</organism>
<reference evidence="2" key="2">
    <citation type="journal article" date="2021" name="Microbiome">
        <title>Successional dynamics and alternative stable states in a saline activated sludge microbial community over 9 years.</title>
        <authorList>
            <person name="Wang Y."/>
            <person name="Ye J."/>
            <person name="Ju F."/>
            <person name="Liu L."/>
            <person name="Boyd J.A."/>
            <person name="Deng Y."/>
            <person name="Parks D.H."/>
            <person name="Jiang X."/>
            <person name="Yin X."/>
            <person name="Woodcroft B.J."/>
            <person name="Tyson G.W."/>
            <person name="Hugenholtz P."/>
            <person name="Polz M.F."/>
            <person name="Zhang T."/>
        </authorList>
    </citation>
    <scope>NUCLEOTIDE SEQUENCE</scope>
    <source>
        <strain evidence="2">HKST-UBA79</strain>
    </source>
</reference>
<gene>
    <name evidence="2" type="ORF">KC980_00890</name>
</gene>